<dbReference type="Proteomes" id="UP001549366">
    <property type="component" value="Unassembled WGS sequence"/>
</dbReference>
<dbReference type="EMBL" id="JBEWTB010000002">
    <property type="protein sequence ID" value="MET4758540.1"/>
    <property type="molecule type" value="Genomic_DNA"/>
</dbReference>
<name>A0ABV2SL94_9GAMM</name>
<gene>
    <name evidence="1" type="ORF">V5J35_003732</name>
</gene>
<organism evidence="1 2">
    <name type="scientific">Endozoicomonas lisbonensis</name>
    <dbReference type="NCBI Taxonomy" id="3120522"/>
    <lineage>
        <taxon>Bacteria</taxon>
        <taxon>Pseudomonadati</taxon>
        <taxon>Pseudomonadota</taxon>
        <taxon>Gammaproteobacteria</taxon>
        <taxon>Oceanospirillales</taxon>
        <taxon>Endozoicomonadaceae</taxon>
        <taxon>Endozoicomonas</taxon>
    </lineage>
</organism>
<comment type="caution">
    <text evidence="1">The sequence shown here is derived from an EMBL/GenBank/DDBJ whole genome shotgun (WGS) entry which is preliminary data.</text>
</comment>
<dbReference type="RefSeq" id="WP_354008616.1">
    <property type="nucleotide sequence ID" value="NZ_JBEWTA010000001.1"/>
</dbReference>
<keyword evidence="2" id="KW-1185">Reference proteome</keyword>
<evidence type="ECO:0000313" key="1">
    <source>
        <dbReference type="EMBL" id="MET4758540.1"/>
    </source>
</evidence>
<evidence type="ECO:0000313" key="2">
    <source>
        <dbReference type="Proteomes" id="UP001549366"/>
    </source>
</evidence>
<proteinExistence type="predicted"/>
<accession>A0ABV2SL94</accession>
<protein>
    <submittedName>
        <fullName evidence="1">Uncharacterized protein</fullName>
    </submittedName>
</protein>
<reference evidence="1 2" key="1">
    <citation type="submission" date="2024-06" db="EMBL/GenBank/DDBJ databases">
        <title>Genomic Encyclopedia of Type Strains, Phase V (KMG-V): Genome sequencing to study the core and pangenomes of soil and plant-associated prokaryotes.</title>
        <authorList>
            <person name="Whitman W."/>
        </authorList>
    </citation>
    <scope>NUCLEOTIDE SEQUENCE [LARGE SCALE GENOMIC DNA]</scope>
    <source>
        <strain evidence="1 2">NE40</strain>
    </source>
</reference>
<sequence length="157" mass="18000">MSLSKKLALIGLFLLITYCAAWVKAYQMSSAYVEHALQMHEQGELVEALKGMNKLELRIEDKYLGGYQQVIEAWESSILGLRPAFYQKAIDASQDILPHLSDEALLDFIEIYIQLDLRYVPEAARELLKRARVKGDKALTLEMTEFLQEAFPEYPLD</sequence>